<gene>
    <name evidence="2" type="ORF">B0A73_17815</name>
    <name evidence="1" type="ORF">IW18_20475</name>
</gene>
<dbReference type="Proteomes" id="UP000032061">
    <property type="component" value="Unassembled WGS sequence"/>
</dbReference>
<comment type="caution">
    <text evidence="1">The sequence shown here is derived from an EMBL/GenBank/DDBJ whole genome shotgun (WGS) entry which is preliminary data.</text>
</comment>
<protein>
    <submittedName>
        <fullName evidence="1">Uncharacterized protein</fullName>
    </submittedName>
</protein>
<evidence type="ECO:0000313" key="1">
    <source>
        <dbReference type="EMBL" id="KIO50962.1"/>
    </source>
</evidence>
<evidence type="ECO:0000313" key="2">
    <source>
        <dbReference type="EMBL" id="OXA85206.1"/>
    </source>
</evidence>
<proteinExistence type="predicted"/>
<reference evidence="1 3" key="1">
    <citation type="submission" date="2015-01" db="EMBL/GenBank/DDBJ databases">
        <title>Genome of Flavobacterium hibernum DSM 12611.</title>
        <authorList>
            <person name="Stropko S.J."/>
            <person name="Pipes S.E."/>
            <person name="Newman J.D."/>
        </authorList>
    </citation>
    <scope>NUCLEOTIDE SEQUENCE [LARGE SCALE GENOMIC DNA]</scope>
    <source>
        <strain evidence="1 3">DSM 12611</strain>
    </source>
</reference>
<sequence length="86" mass="9865">MTHSEALEEINRRIGGWFGTADKIFGGHKMDEDRAKEARKLAAASGVTLDEIVQMADEYFDKENLHAELREKNMKRIKKLFGTKLQ</sequence>
<dbReference type="AlphaFoldDB" id="A0A0D0EZA2"/>
<organism evidence="1 3">
    <name type="scientific">Flavobacterium hibernum</name>
    <dbReference type="NCBI Taxonomy" id="37752"/>
    <lineage>
        <taxon>Bacteria</taxon>
        <taxon>Pseudomonadati</taxon>
        <taxon>Bacteroidota</taxon>
        <taxon>Flavobacteriia</taxon>
        <taxon>Flavobacteriales</taxon>
        <taxon>Flavobacteriaceae</taxon>
        <taxon>Flavobacterium</taxon>
    </lineage>
</organism>
<name>A0A0D0EZA2_9FLAO</name>
<keyword evidence="4" id="KW-1185">Reference proteome</keyword>
<evidence type="ECO:0000313" key="4">
    <source>
        <dbReference type="Proteomes" id="UP000198302"/>
    </source>
</evidence>
<dbReference type="EMBL" id="MUGX01000026">
    <property type="protein sequence ID" value="OXA85206.1"/>
    <property type="molecule type" value="Genomic_DNA"/>
</dbReference>
<dbReference type="OrthoDB" id="1453554at2"/>
<dbReference type="RefSeq" id="WP_041520033.1">
    <property type="nucleotide sequence ID" value="NZ_JPRK01000021.1"/>
</dbReference>
<dbReference type="Proteomes" id="UP000198302">
    <property type="component" value="Unassembled WGS sequence"/>
</dbReference>
<accession>A0A0D0EZA2</accession>
<evidence type="ECO:0000313" key="3">
    <source>
        <dbReference type="Proteomes" id="UP000032061"/>
    </source>
</evidence>
<reference evidence="2 4" key="2">
    <citation type="submission" date="2016-11" db="EMBL/GenBank/DDBJ databases">
        <title>Whole genomes of Flavobacteriaceae.</title>
        <authorList>
            <person name="Stine C."/>
            <person name="Li C."/>
            <person name="Tadesse D."/>
        </authorList>
    </citation>
    <scope>NUCLEOTIDE SEQUENCE [LARGE SCALE GENOMIC DNA]</scope>
    <source>
        <strain evidence="2 4">ATCC 51468</strain>
    </source>
</reference>
<dbReference type="EMBL" id="JPRK01000021">
    <property type="protein sequence ID" value="KIO50962.1"/>
    <property type="molecule type" value="Genomic_DNA"/>
</dbReference>